<evidence type="ECO:0000313" key="3">
    <source>
        <dbReference type="Proteomes" id="UP000184436"/>
    </source>
</evidence>
<dbReference type="AlphaFoldDB" id="A0A1M4TK18"/>
<dbReference type="EMBL" id="FQVD01000002">
    <property type="protein sequence ID" value="SHE44810.1"/>
    <property type="molecule type" value="Genomic_DNA"/>
</dbReference>
<protein>
    <submittedName>
        <fullName evidence="2">Uncharacterized protein</fullName>
    </submittedName>
</protein>
<gene>
    <name evidence="2" type="ORF">SAMN05444349_102148</name>
</gene>
<evidence type="ECO:0000313" key="2">
    <source>
        <dbReference type="EMBL" id="SHE44810.1"/>
    </source>
</evidence>
<reference evidence="2" key="1">
    <citation type="submission" date="2016-11" db="EMBL/GenBank/DDBJ databases">
        <authorList>
            <person name="Jaros S."/>
            <person name="Januszkiewicz K."/>
            <person name="Wedrychowicz H."/>
        </authorList>
    </citation>
    <scope>NUCLEOTIDE SEQUENCE [LARGE SCALE GENOMIC DNA]</scope>
    <source>
        <strain evidence="2">DSM 26883</strain>
    </source>
</reference>
<keyword evidence="1" id="KW-0472">Membrane</keyword>
<keyword evidence="1" id="KW-1133">Transmembrane helix</keyword>
<dbReference type="GO" id="GO:0006811">
    <property type="term" value="P:monoatomic ion transport"/>
    <property type="evidence" value="ECO:0007669"/>
    <property type="project" value="InterPro"/>
</dbReference>
<name>A0A1M4TK18_9BACE</name>
<dbReference type="RefSeq" id="WP_083564655.1">
    <property type="nucleotide sequence ID" value="NZ_FQVD01000002.1"/>
</dbReference>
<dbReference type="OrthoDB" id="713222at2"/>
<dbReference type="STRING" id="871325.SAMN05444349_102148"/>
<sequence>MISIFRLLSLHFDRSFSGKGWKQLSWLFGIILLVFVLIFVMSLAYNLANPSAEQLASDEVSAPLGRLFQLICLFIDPGNINNVPPSFRWFALVVVIIGMLLFTGLLISVVSNMLERRVERFREGDIDYQLRNHVVIIGFDEMVPTLIQQICSDPHYEQCYILVQSTCPAVDIRNKVHTLLDTKNESRIVVLHARRDSKEELYKLHTTQAREVFLIGERDEHDHDSLNIDSLKKIVSIHEKKEGCPMIPFTVMFEYQTTFAAFQLTDLSVEWRKYIEFHPFNFYEEWAKKLLVSRCYNKGDKPIIYPSLDRVPITEDSSKTVRFVIIGMSRMGIALGVEAAHLLHFPNFCRDNKYKSVITFIDDQADTEMNYFRGRYQHFFEIAPAIYKEVNQEGGLDIQILSPTKFEGTDANFLDIRFEFIKGRAESEVIQQQLNQWASPESNEILTIAVCLNYPPQSVAIGLYLPDNVFENNIPVFIRQETSSALLSMLSSRKDEEECQYHKYSHIYPFGMMDNCYDLDRSGMEKGMVIHYIYEFFNTYGVLPESCPGMERLKKSWNELSVAKRWSNLYSACSIDYKLRSIGWDGKSDILLTSEQIELLARVEHNRWNVEKLLLGFRKPTADEMEIIASSKVKKDEFKNERFVHPDICSYEELPKSSKDYDRCIVKGISLVVNYRKSVQ</sequence>
<dbReference type="InterPro" id="IPR044849">
    <property type="entry name" value="CASTOR/POLLUX/SYM8-like"/>
</dbReference>
<evidence type="ECO:0000256" key="1">
    <source>
        <dbReference type="SAM" id="Phobius"/>
    </source>
</evidence>
<feature type="transmembrane region" description="Helical" evidence="1">
    <location>
        <begin position="24"/>
        <end position="45"/>
    </location>
</feature>
<dbReference type="Gene3D" id="3.40.50.720">
    <property type="entry name" value="NAD(P)-binding Rossmann-like Domain"/>
    <property type="match status" value="1"/>
</dbReference>
<accession>A0A1M4TK18</accession>
<dbReference type="Proteomes" id="UP000184436">
    <property type="component" value="Unassembled WGS sequence"/>
</dbReference>
<keyword evidence="1" id="KW-0812">Transmembrane</keyword>
<keyword evidence="3" id="KW-1185">Reference proteome</keyword>
<feature type="transmembrane region" description="Helical" evidence="1">
    <location>
        <begin position="89"/>
        <end position="114"/>
    </location>
</feature>
<dbReference type="PANTHER" id="PTHR31563:SF10">
    <property type="entry name" value="ION CHANNEL POLLUX-RELATED"/>
    <property type="match status" value="1"/>
</dbReference>
<dbReference type="Gene3D" id="6.20.350.10">
    <property type="match status" value="1"/>
</dbReference>
<proteinExistence type="predicted"/>
<organism evidence="2 3">
    <name type="scientific">Bacteroides faecichinchillae</name>
    <dbReference type="NCBI Taxonomy" id="871325"/>
    <lineage>
        <taxon>Bacteria</taxon>
        <taxon>Pseudomonadati</taxon>
        <taxon>Bacteroidota</taxon>
        <taxon>Bacteroidia</taxon>
        <taxon>Bacteroidales</taxon>
        <taxon>Bacteroidaceae</taxon>
        <taxon>Bacteroides</taxon>
    </lineage>
</organism>
<dbReference type="PANTHER" id="PTHR31563">
    <property type="entry name" value="ION CHANNEL POLLUX-RELATED"/>
    <property type="match status" value="1"/>
</dbReference>